<keyword evidence="1" id="KW-0472">Membrane</keyword>
<dbReference type="InterPro" id="IPR001623">
    <property type="entry name" value="DnaJ_domain"/>
</dbReference>
<comment type="caution">
    <text evidence="3">The sequence shown here is derived from an EMBL/GenBank/DDBJ whole genome shotgun (WGS) entry which is preliminary data.</text>
</comment>
<dbReference type="SUPFAM" id="SSF46565">
    <property type="entry name" value="Chaperone J-domain"/>
    <property type="match status" value="1"/>
</dbReference>
<dbReference type="EMBL" id="CAJNNW010024426">
    <property type="protein sequence ID" value="CAE8672348.1"/>
    <property type="molecule type" value="Genomic_DNA"/>
</dbReference>
<gene>
    <name evidence="3" type="ORF">PGLA2088_LOCUS18023</name>
</gene>
<dbReference type="PROSITE" id="PS50076">
    <property type="entry name" value="DNAJ_2"/>
    <property type="match status" value="1"/>
</dbReference>
<dbReference type="SMART" id="SM00271">
    <property type="entry name" value="DnaJ"/>
    <property type="match status" value="1"/>
</dbReference>
<dbReference type="Gene3D" id="1.10.287.110">
    <property type="entry name" value="DnaJ domain"/>
    <property type="match status" value="1"/>
</dbReference>
<name>A0A813JBE4_POLGL</name>
<evidence type="ECO:0000313" key="4">
    <source>
        <dbReference type="Proteomes" id="UP000626109"/>
    </source>
</evidence>
<reference evidence="3" key="1">
    <citation type="submission" date="2021-02" db="EMBL/GenBank/DDBJ databases">
        <authorList>
            <person name="Dougan E. K."/>
            <person name="Rhodes N."/>
            <person name="Thang M."/>
            <person name="Chan C."/>
        </authorList>
    </citation>
    <scope>NUCLEOTIDE SEQUENCE</scope>
</reference>
<feature type="domain" description="J" evidence="2">
    <location>
        <begin position="107"/>
        <end position="191"/>
    </location>
</feature>
<proteinExistence type="predicted"/>
<feature type="transmembrane region" description="Helical" evidence="1">
    <location>
        <begin position="33"/>
        <end position="53"/>
    </location>
</feature>
<dbReference type="Pfam" id="PF00226">
    <property type="entry name" value="DnaJ"/>
    <property type="match status" value="1"/>
</dbReference>
<sequence>AFQAPTSQDTRPMLLTQVMTPLMRHAKRWDRSLLRLAFLLVAVAAVPVLGFGARMPRGFIFLDSCSFGAAGRGSFRSRLPTSRLQRSAVRDDDAEELLKADPSLAGNPFDLLKLKRSADKADVRPAFSKMSRILHPDVAGTGNAVLFSQVLWAYRELGDPDKFERWSQQPTKKRRRKEGKEAPRTMYSKVATLKEEMKRRDLVYDSEVFINEDDSMEQEDYDDGSEDALDDFEELMMGRKVTKEEKQQKEKQAVVVYQISGTYAALPHEEHHGRPVYRKISADGKMVAIYYWDERDGADCDGWWIGAEVGGDIVFAFNINQASLTPPASGWRFPLRGPVDESLRINLQSSGTLEVTFD</sequence>
<evidence type="ECO:0000313" key="3">
    <source>
        <dbReference type="EMBL" id="CAE8672348.1"/>
    </source>
</evidence>
<keyword evidence="1" id="KW-0812">Transmembrane</keyword>
<dbReference type="AlphaFoldDB" id="A0A813JBE4"/>
<dbReference type="InterPro" id="IPR036869">
    <property type="entry name" value="J_dom_sf"/>
</dbReference>
<evidence type="ECO:0000256" key="1">
    <source>
        <dbReference type="SAM" id="Phobius"/>
    </source>
</evidence>
<organism evidence="3 4">
    <name type="scientific">Polarella glacialis</name>
    <name type="common">Dinoflagellate</name>
    <dbReference type="NCBI Taxonomy" id="89957"/>
    <lineage>
        <taxon>Eukaryota</taxon>
        <taxon>Sar</taxon>
        <taxon>Alveolata</taxon>
        <taxon>Dinophyceae</taxon>
        <taxon>Suessiales</taxon>
        <taxon>Suessiaceae</taxon>
        <taxon>Polarella</taxon>
    </lineage>
</organism>
<protein>
    <recommendedName>
        <fullName evidence="2">J domain-containing protein</fullName>
    </recommendedName>
</protein>
<dbReference type="Proteomes" id="UP000626109">
    <property type="component" value="Unassembled WGS sequence"/>
</dbReference>
<feature type="non-terminal residue" evidence="3">
    <location>
        <position position="358"/>
    </location>
</feature>
<evidence type="ECO:0000259" key="2">
    <source>
        <dbReference type="PROSITE" id="PS50076"/>
    </source>
</evidence>
<keyword evidence="1" id="KW-1133">Transmembrane helix</keyword>
<accession>A0A813JBE4</accession>